<evidence type="ECO:0000313" key="2">
    <source>
        <dbReference type="Proteomes" id="UP001498469"/>
    </source>
</evidence>
<proteinExistence type="predicted"/>
<dbReference type="Proteomes" id="UP001498469">
    <property type="component" value="Unassembled WGS sequence"/>
</dbReference>
<sequence>MEKVKLIIDEFDDENVIVYVEKAGKNLWKVLSLYDFEEEMDYWEITTQSRNINGKRGFIFSKKIDMELLKSEIYRFVYDHKLDQKDFDL</sequence>
<reference evidence="1 2" key="1">
    <citation type="submission" date="2023-11" db="EMBL/GenBank/DDBJ databases">
        <title>Draft genome sequence of a psychrophilic Clostridium strain from permafrost water brine.</title>
        <authorList>
            <person name="Shcherbakova V.A."/>
            <person name="Trubitsyn V.E."/>
            <person name="Zakharyuk A.G."/>
        </authorList>
    </citation>
    <scope>NUCLEOTIDE SEQUENCE [LARGE SCALE GENOMIC DNA]</scope>
    <source>
        <strain evidence="1 2">14F</strain>
    </source>
</reference>
<name>A0ABU7UVI2_9CLOT</name>
<protein>
    <submittedName>
        <fullName evidence="1">Uncharacterized protein</fullName>
    </submittedName>
</protein>
<dbReference type="EMBL" id="JAZHFS010000071">
    <property type="protein sequence ID" value="MEF2115438.1"/>
    <property type="molecule type" value="Genomic_DNA"/>
</dbReference>
<accession>A0ABU7UVI2</accession>
<organism evidence="1 2">
    <name type="scientific">Clostridium frigoriphilum</name>
    <dbReference type="NCBI Taxonomy" id="443253"/>
    <lineage>
        <taxon>Bacteria</taxon>
        <taxon>Bacillati</taxon>
        <taxon>Bacillota</taxon>
        <taxon>Clostridia</taxon>
        <taxon>Eubacteriales</taxon>
        <taxon>Clostridiaceae</taxon>
        <taxon>Clostridium</taxon>
    </lineage>
</organism>
<keyword evidence="2" id="KW-1185">Reference proteome</keyword>
<gene>
    <name evidence="1" type="ORF">SJI18_24530</name>
</gene>
<dbReference type="RefSeq" id="WP_216255965.1">
    <property type="nucleotide sequence ID" value="NZ_JAZHFS010000071.1"/>
</dbReference>
<comment type="caution">
    <text evidence="1">The sequence shown here is derived from an EMBL/GenBank/DDBJ whole genome shotgun (WGS) entry which is preliminary data.</text>
</comment>
<evidence type="ECO:0000313" key="1">
    <source>
        <dbReference type="EMBL" id="MEF2115438.1"/>
    </source>
</evidence>